<keyword evidence="1" id="KW-0812">Transmembrane</keyword>
<feature type="transmembrane region" description="Helical" evidence="1">
    <location>
        <begin position="69"/>
        <end position="87"/>
    </location>
</feature>
<keyword evidence="1" id="KW-0472">Membrane</keyword>
<keyword evidence="3" id="KW-1185">Reference proteome</keyword>
<feature type="transmembrane region" description="Helical" evidence="1">
    <location>
        <begin position="7"/>
        <end position="28"/>
    </location>
</feature>
<dbReference type="Proteomes" id="UP000199705">
    <property type="component" value="Unassembled WGS sequence"/>
</dbReference>
<dbReference type="EMBL" id="FNCG01000011">
    <property type="protein sequence ID" value="SDH65464.1"/>
    <property type="molecule type" value="Genomic_DNA"/>
</dbReference>
<proteinExistence type="predicted"/>
<reference evidence="3" key="1">
    <citation type="submission" date="2016-10" db="EMBL/GenBank/DDBJ databases">
        <authorList>
            <person name="Varghese N."/>
            <person name="Submissions S."/>
        </authorList>
    </citation>
    <scope>NUCLEOTIDE SEQUENCE [LARGE SCALE GENOMIC DNA]</scope>
    <source>
        <strain evidence="3">Gh-67</strain>
    </source>
</reference>
<gene>
    <name evidence="2" type="ORF">SAMN05192573_111128</name>
</gene>
<sequence length="88" mass="10331">MKFRFTPLNFFTAFLVAVAAYVFIYGAGMAGRPLEHWGGTIGWIFLLFAFVVFVIDMMFRNFFIETKKIWMVETFFIVLVIIIFLLVK</sequence>
<organism evidence="2 3">
    <name type="scientific">Mucilaginibacter gossypii</name>
    <dbReference type="NCBI Taxonomy" id="551996"/>
    <lineage>
        <taxon>Bacteria</taxon>
        <taxon>Pseudomonadati</taxon>
        <taxon>Bacteroidota</taxon>
        <taxon>Sphingobacteriia</taxon>
        <taxon>Sphingobacteriales</taxon>
        <taxon>Sphingobacteriaceae</taxon>
        <taxon>Mucilaginibacter</taxon>
    </lineage>
</organism>
<dbReference type="AlphaFoldDB" id="A0A1G8E6I1"/>
<evidence type="ECO:0000313" key="3">
    <source>
        <dbReference type="Proteomes" id="UP000199705"/>
    </source>
</evidence>
<dbReference type="RefSeq" id="WP_091171373.1">
    <property type="nucleotide sequence ID" value="NZ_FNCG01000011.1"/>
</dbReference>
<feature type="transmembrane region" description="Helical" evidence="1">
    <location>
        <begin position="40"/>
        <end position="57"/>
    </location>
</feature>
<keyword evidence="1" id="KW-1133">Transmembrane helix</keyword>
<protein>
    <submittedName>
        <fullName evidence="2">Uncharacterized protein</fullName>
    </submittedName>
</protein>
<name>A0A1G8E6I1_9SPHI</name>
<evidence type="ECO:0000256" key="1">
    <source>
        <dbReference type="SAM" id="Phobius"/>
    </source>
</evidence>
<evidence type="ECO:0000313" key="2">
    <source>
        <dbReference type="EMBL" id="SDH65464.1"/>
    </source>
</evidence>
<accession>A0A1G8E6I1</accession>
<dbReference type="STRING" id="551996.SAMN05192573_111128"/>